<gene>
    <name evidence="1" type="ORF">FH039_01490</name>
</gene>
<evidence type="ECO:0000313" key="2">
    <source>
        <dbReference type="Proteomes" id="UP000306007"/>
    </source>
</evidence>
<sequence>MVTDKRLALVLLVGSAVVLTALAAMGESRVESSAFVGLCVYSEEGFSILTNGTESIGVYASLDVGMVYRVTGVPHNSTSGPRVRPESVEPTEPTFPLDSVTGAYWPSRGYYLLTPSKIRLALPIEVAKGEMVIAEGLWHGGKFYPIRYRRLGLPDGPVDGMPWEVEGTVLYSGRRMLLWNGSEEIAVYPPYGLELEPGQRVRVLGIVRLYSRVSLFVDSREDIHVLGTAERKPIQGARIGDTAVGNCTVLGTGRSLKLDCADLRLYGFSARVGDLLRVEALRRPSSLLCLNCTVMMPRELLPNSICNFSEGSFARISGNVSWVRVYRSGFGLANVTSGNCWVLLKLRKSLGIRLDENETVTAYGFFATYRDMPAFEVESGDDVCSGNC</sequence>
<accession>A0A4Y5SKQ9</accession>
<keyword evidence="2" id="KW-1185">Reference proteome</keyword>
<dbReference type="OrthoDB" id="86149at2157"/>
<dbReference type="GeneID" id="40473816"/>
<dbReference type="AlphaFoldDB" id="A0A4Y5SKQ9"/>
<name>A0A4Y5SKQ9_9EURY</name>
<dbReference type="RefSeq" id="WP_139679940.1">
    <property type="nucleotide sequence ID" value="NZ_CP040846.1"/>
</dbReference>
<dbReference type="KEGG" id="tic:FH039_01490"/>
<evidence type="ECO:0000313" key="1">
    <source>
        <dbReference type="EMBL" id="QDA30550.1"/>
    </source>
</evidence>
<proteinExistence type="predicted"/>
<reference evidence="1 2" key="1">
    <citation type="submission" date="2019-06" db="EMBL/GenBank/DDBJ databases">
        <title>Thermococcus indicus sp. nov., a Fe(III)-reducing hyperthermophilic archaeon isolated from the Onnuri vent field of the Central Indian Ocean ridge.</title>
        <authorList>
            <person name="Lim J.K."/>
            <person name="Kim Y.J."/>
            <person name="Kwon K.K."/>
        </authorList>
    </citation>
    <scope>NUCLEOTIDE SEQUENCE [LARGE SCALE GENOMIC DNA]</scope>
    <source>
        <strain evidence="1 2">IOH1</strain>
    </source>
</reference>
<organism evidence="1 2">
    <name type="scientific">Thermococcus indicus</name>
    <dbReference type="NCBI Taxonomy" id="2586643"/>
    <lineage>
        <taxon>Archaea</taxon>
        <taxon>Methanobacteriati</taxon>
        <taxon>Methanobacteriota</taxon>
        <taxon>Thermococci</taxon>
        <taxon>Thermococcales</taxon>
        <taxon>Thermococcaceae</taxon>
        <taxon>Thermococcus</taxon>
    </lineage>
</organism>
<dbReference type="Proteomes" id="UP000306007">
    <property type="component" value="Chromosome"/>
</dbReference>
<protein>
    <submittedName>
        <fullName evidence="1">Uncharacterized protein</fullName>
    </submittedName>
</protein>
<dbReference type="EMBL" id="CP040846">
    <property type="protein sequence ID" value="QDA30550.1"/>
    <property type="molecule type" value="Genomic_DNA"/>
</dbReference>